<comment type="caution">
    <text evidence="4">The sequence shown here is derived from an EMBL/GenBank/DDBJ whole genome shotgun (WGS) entry which is preliminary data.</text>
</comment>
<dbReference type="Proteomes" id="UP000294881">
    <property type="component" value="Unassembled WGS sequence"/>
</dbReference>
<keyword evidence="5" id="KW-1185">Reference proteome</keyword>
<dbReference type="PROSITE" id="PS50110">
    <property type="entry name" value="RESPONSE_REGULATORY"/>
    <property type="match status" value="1"/>
</dbReference>
<dbReference type="InterPro" id="IPR008327">
    <property type="entry name" value="Sig_transdc_resp-reg_antiterm"/>
</dbReference>
<evidence type="ECO:0000313" key="5">
    <source>
        <dbReference type="Proteomes" id="UP000294881"/>
    </source>
</evidence>
<evidence type="ECO:0000259" key="3">
    <source>
        <dbReference type="PROSITE" id="PS50921"/>
    </source>
</evidence>
<dbReference type="InterPro" id="IPR011006">
    <property type="entry name" value="CheY-like_superfamily"/>
</dbReference>
<comment type="caution">
    <text evidence="1">Lacks conserved residue(s) required for the propagation of feature annotation.</text>
</comment>
<dbReference type="SUPFAM" id="SSF52172">
    <property type="entry name" value="CheY-like"/>
    <property type="match status" value="1"/>
</dbReference>
<proteinExistence type="predicted"/>
<organism evidence="4 5">
    <name type="scientific">Camelimonas lactis</name>
    <dbReference type="NCBI Taxonomy" id="659006"/>
    <lineage>
        <taxon>Bacteria</taxon>
        <taxon>Pseudomonadati</taxon>
        <taxon>Pseudomonadota</taxon>
        <taxon>Alphaproteobacteria</taxon>
        <taxon>Hyphomicrobiales</taxon>
        <taxon>Chelatococcaceae</taxon>
        <taxon>Camelimonas</taxon>
    </lineage>
</organism>
<feature type="domain" description="ANTAR" evidence="3">
    <location>
        <begin position="133"/>
        <end position="194"/>
    </location>
</feature>
<dbReference type="OrthoDB" id="9795002at2"/>
<reference evidence="4 5" key="1">
    <citation type="submission" date="2019-03" db="EMBL/GenBank/DDBJ databases">
        <title>Genomic Encyclopedia of Type Strains, Phase IV (KMG-IV): sequencing the most valuable type-strain genomes for metagenomic binning, comparative biology and taxonomic classification.</title>
        <authorList>
            <person name="Goeker M."/>
        </authorList>
    </citation>
    <scope>NUCLEOTIDE SEQUENCE [LARGE SCALE GENOMIC DNA]</scope>
    <source>
        <strain evidence="4 5">DSM 22958</strain>
    </source>
</reference>
<name>A0A4R2GRP4_9HYPH</name>
<dbReference type="PROSITE" id="PS50921">
    <property type="entry name" value="ANTAR"/>
    <property type="match status" value="1"/>
</dbReference>
<accession>A0A4R2GRP4</accession>
<evidence type="ECO:0000313" key="4">
    <source>
        <dbReference type="EMBL" id="TCO12794.1"/>
    </source>
</evidence>
<dbReference type="PIRSF" id="PIRSF036382">
    <property type="entry name" value="RR_antiterm"/>
    <property type="match status" value="1"/>
</dbReference>
<feature type="domain" description="Response regulatory" evidence="2">
    <location>
        <begin position="13"/>
        <end position="127"/>
    </location>
</feature>
<dbReference type="Gene3D" id="3.40.50.2300">
    <property type="match status" value="1"/>
</dbReference>
<dbReference type="EMBL" id="SLWL01000008">
    <property type="protein sequence ID" value="TCO12794.1"/>
    <property type="molecule type" value="Genomic_DNA"/>
</dbReference>
<dbReference type="Gene3D" id="1.10.10.10">
    <property type="entry name" value="Winged helix-like DNA-binding domain superfamily/Winged helix DNA-binding domain"/>
    <property type="match status" value="1"/>
</dbReference>
<evidence type="ECO:0000259" key="2">
    <source>
        <dbReference type="PROSITE" id="PS50110"/>
    </source>
</evidence>
<dbReference type="InterPro" id="IPR036388">
    <property type="entry name" value="WH-like_DNA-bd_sf"/>
</dbReference>
<dbReference type="InterPro" id="IPR005561">
    <property type="entry name" value="ANTAR"/>
</dbReference>
<evidence type="ECO:0000256" key="1">
    <source>
        <dbReference type="PROSITE-ProRule" id="PRU00169"/>
    </source>
</evidence>
<protein>
    <submittedName>
        <fullName evidence="4">Response regulator NasT</fullName>
    </submittedName>
</protein>
<dbReference type="SMART" id="SM01012">
    <property type="entry name" value="ANTAR"/>
    <property type="match status" value="1"/>
</dbReference>
<dbReference type="Pfam" id="PF03861">
    <property type="entry name" value="ANTAR"/>
    <property type="match status" value="1"/>
</dbReference>
<dbReference type="InterPro" id="IPR001789">
    <property type="entry name" value="Sig_transdc_resp-reg_receiver"/>
</dbReference>
<dbReference type="GO" id="GO:0000160">
    <property type="term" value="P:phosphorelay signal transduction system"/>
    <property type="evidence" value="ECO:0007669"/>
    <property type="project" value="InterPro"/>
</dbReference>
<gene>
    <name evidence="4" type="ORF">EV666_108117</name>
</gene>
<dbReference type="AlphaFoldDB" id="A0A4R2GRP4"/>
<dbReference type="GO" id="GO:0003723">
    <property type="term" value="F:RNA binding"/>
    <property type="evidence" value="ECO:0007669"/>
    <property type="project" value="InterPro"/>
</dbReference>
<dbReference type="RefSeq" id="WP_132007219.1">
    <property type="nucleotide sequence ID" value="NZ_JBHUNN010000001.1"/>
</dbReference>
<sequence length="202" mass="22131">MRERTPEQQSRLRVAIVEANSVRAAIIVGGLHDAGIVDAHVISGSGQLLRSLADLEPDVVVIGLENPGRDVLTQMFRISRLIARPVVMFVDNPDSDMTGAAAEAGVSAYVVDGLRRERIRAIVHMAVSRFEVFDRLQRERDAACDALAARKIVDRAKGMLMQGRQMTEAEAYALLRRTAMNEKRKLVDVAQSLVTAASLIAK</sequence>